<dbReference type="Gene3D" id="3.40.850.10">
    <property type="entry name" value="Kinesin motor domain"/>
    <property type="match status" value="1"/>
</dbReference>
<keyword evidence="4" id="KW-0493">Microtubule</keyword>
<keyword evidence="3 4" id="KW-0505">Motor protein</keyword>
<dbReference type="EMBL" id="JH725186">
    <property type="protein sequence ID" value="EJP62409.1"/>
    <property type="molecule type" value="Genomic_DNA"/>
</dbReference>
<dbReference type="SUPFAM" id="SSF52540">
    <property type="entry name" value="P-loop containing nucleoside triphosphate hydrolases"/>
    <property type="match status" value="1"/>
</dbReference>
<dbReference type="RefSeq" id="XP_008601949.1">
    <property type="nucleotide sequence ID" value="XM_008603727.1"/>
</dbReference>
<dbReference type="GO" id="GO:0005874">
    <property type="term" value="C:microtubule"/>
    <property type="evidence" value="ECO:0007669"/>
    <property type="project" value="UniProtKB-KW"/>
</dbReference>
<evidence type="ECO:0000256" key="2">
    <source>
        <dbReference type="ARBA" id="ARBA00022840"/>
    </source>
</evidence>
<dbReference type="STRING" id="655819.J4KLL4"/>
<dbReference type="InterPro" id="IPR027640">
    <property type="entry name" value="Kinesin-like_fam"/>
</dbReference>
<dbReference type="GO" id="GO:0005524">
    <property type="term" value="F:ATP binding"/>
    <property type="evidence" value="ECO:0007669"/>
    <property type="project" value="UniProtKB-UniRule"/>
</dbReference>
<dbReference type="SMART" id="SM00129">
    <property type="entry name" value="KISc"/>
    <property type="match status" value="1"/>
</dbReference>
<dbReference type="OrthoDB" id="3176171at2759"/>
<evidence type="ECO:0000256" key="3">
    <source>
        <dbReference type="PROSITE-ProRule" id="PRU00283"/>
    </source>
</evidence>
<reference evidence="6 7" key="1">
    <citation type="journal article" date="2012" name="Sci. Rep.">
        <title>Genomic perspectives on the evolution of fungal entomopathogenicity in Beauveria bassiana.</title>
        <authorList>
            <person name="Xiao G."/>
            <person name="Ying S.H."/>
            <person name="Zheng P."/>
            <person name="Wang Z.L."/>
            <person name="Zhang S."/>
            <person name="Xie X.Q."/>
            <person name="Shang Y."/>
            <person name="St Leger R.J."/>
            <person name="Zhao G.P."/>
            <person name="Wang C."/>
            <person name="Feng M.G."/>
        </authorList>
    </citation>
    <scope>NUCLEOTIDE SEQUENCE [LARGE SCALE GENOMIC DNA]</scope>
    <source>
        <strain evidence="6 7">ARSEF 2860</strain>
    </source>
</reference>
<keyword evidence="2 3" id="KW-0067">ATP-binding</keyword>
<dbReference type="PROSITE" id="PS00411">
    <property type="entry name" value="KINESIN_MOTOR_1"/>
    <property type="match status" value="1"/>
</dbReference>
<dbReference type="InterPro" id="IPR001752">
    <property type="entry name" value="Kinesin_motor_dom"/>
</dbReference>
<dbReference type="PANTHER" id="PTHR24115:SF0">
    <property type="entry name" value="FI21273P1-RELATED"/>
    <property type="match status" value="1"/>
</dbReference>
<dbReference type="GO" id="GO:0005871">
    <property type="term" value="C:kinesin complex"/>
    <property type="evidence" value="ECO:0007669"/>
    <property type="project" value="TreeGrafter"/>
</dbReference>
<dbReference type="HOGENOM" id="CLU_050084_0_0_1"/>
<organism evidence="6 7">
    <name type="scientific">Beauveria bassiana (strain ARSEF 2860)</name>
    <name type="common">White muscardine disease fungus</name>
    <name type="synonym">Tritirachium shiotae</name>
    <dbReference type="NCBI Taxonomy" id="655819"/>
    <lineage>
        <taxon>Eukaryota</taxon>
        <taxon>Fungi</taxon>
        <taxon>Dikarya</taxon>
        <taxon>Ascomycota</taxon>
        <taxon>Pezizomycotina</taxon>
        <taxon>Sordariomycetes</taxon>
        <taxon>Hypocreomycetidae</taxon>
        <taxon>Hypocreales</taxon>
        <taxon>Cordycipitaceae</taxon>
        <taxon>Beauveria</taxon>
    </lineage>
</organism>
<dbReference type="InParanoid" id="J4KLL4"/>
<keyword evidence="1 3" id="KW-0547">Nucleotide-binding</keyword>
<feature type="binding site" evidence="3">
    <location>
        <begin position="97"/>
        <end position="104"/>
    </location>
    <ligand>
        <name>ATP</name>
        <dbReference type="ChEBI" id="CHEBI:30616"/>
    </ligand>
</feature>
<dbReference type="GeneID" id="19891642"/>
<feature type="domain" description="Kinesin motor" evidence="5">
    <location>
        <begin position="1"/>
        <end position="455"/>
    </location>
</feature>
<dbReference type="InterPro" id="IPR019821">
    <property type="entry name" value="Kinesin_motor_CS"/>
</dbReference>
<dbReference type="GO" id="GO:0016887">
    <property type="term" value="F:ATP hydrolysis activity"/>
    <property type="evidence" value="ECO:0007669"/>
    <property type="project" value="TreeGrafter"/>
</dbReference>
<dbReference type="InterPro" id="IPR027417">
    <property type="entry name" value="P-loop_NTPase"/>
</dbReference>
<dbReference type="PRINTS" id="PR00380">
    <property type="entry name" value="KINESINHEAVY"/>
</dbReference>
<dbReference type="PANTHER" id="PTHR24115">
    <property type="entry name" value="KINESIN-RELATED"/>
    <property type="match status" value="1"/>
</dbReference>
<evidence type="ECO:0000256" key="1">
    <source>
        <dbReference type="ARBA" id="ARBA00022741"/>
    </source>
</evidence>
<dbReference type="PROSITE" id="PS50067">
    <property type="entry name" value="KINESIN_MOTOR_2"/>
    <property type="match status" value="1"/>
</dbReference>
<dbReference type="Proteomes" id="UP000002762">
    <property type="component" value="Unassembled WGS sequence"/>
</dbReference>
<gene>
    <name evidence="6" type="ORF">BBA_08630</name>
</gene>
<dbReference type="GO" id="GO:0008017">
    <property type="term" value="F:microtubule binding"/>
    <property type="evidence" value="ECO:0007669"/>
    <property type="project" value="InterPro"/>
</dbReference>
<dbReference type="GO" id="GO:0003777">
    <property type="term" value="F:microtubule motor activity"/>
    <property type="evidence" value="ECO:0007669"/>
    <property type="project" value="InterPro"/>
</dbReference>
<accession>J4KLL4</accession>
<dbReference type="AlphaFoldDB" id="J4KLL4"/>
<sequence length="460" mass="49314">MNVFVRWRPLIGAETAAGSVDHHTTTTTTTTTTASSPLLAVTVHRRLSPSDKPWTSASAFDAVFDSTASNAAVFATVVLPAVPRVLAGGCCSFFAYGHSGSGKTHTVIGYDEDRNSDGDGSGAGLCLAAAQQLFAQITARGAVENQSPLAIGLSVFELRQKAAFDLLNDGTRCHIRQGPDGKVHIRGETETHADGRVRVQPLVQQPCWTFSELRDALRRALSRRAVGTSSVHDQSSRTHAVLALELVNAELVAARAALVDRQSELVPVGKRATDITVAEQTRAVLRSPGGTYRPRPDYVINQALIDQVTAEKEASEMRVAEAEAVVASVYERYRDAGLGGKMVFVDLAGAEYNQDNNTIIMSTATAKRAQTPTEKHEARQINTDLLALKEVMRAWAMRSPRRRVPYRASPLTMVLREAFTDEAAVAGMVVTVSPANTHHAATLNALKYGSLMGSAAAAAR</sequence>
<dbReference type="InterPro" id="IPR036961">
    <property type="entry name" value="Kinesin_motor_dom_sf"/>
</dbReference>
<dbReference type="GO" id="GO:0005819">
    <property type="term" value="C:spindle"/>
    <property type="evidence" value="ECO:0007669"/>
    <property type="project" value="TreeGrafter"/>
</dbReference>
<evidence type="ECO:0000313" key="6">
    <source>
        <dbReference type="EMBL" id="EJP62409.1"/>
    </source>
</evidence>
<protein>
    <recommendedName>
        <fullName evidence="4">Kinesin-like protein</fullName>
    </recommendedName>
</protein>
<proteinExistence type="inferred from homology"/>
<evidence type="ECO:0000259" key="5">
    <source>
        <dbReference type="PROSITE" id="PS50067"/>
    </source>
</evidence>
<evidence type="ECO:0000313" key="7">
    <source>
        <dbReference type="Proteomes" id="UP000002762"/>
    </source>
</evidence>
<name>J4KLL4_BEAB2</name>
<comment type="similarity">
    <text evidence="3 4">Belongs to the TRAFAC class myosin-kinesin ATPase superfamily. Kinesin family.</text>
</comment>
<dbReference type="Pfam" id="PF00225">
    <property type="entry name" value="Kinesin"/>
    <property type="match status" value="2"/>
</dbReference>
<keyword evidence="7" id="KW-1185">Reference proteome</keyword>
<evidence type="ECO:0000256" key="4">
    <source>
        <dbReference type="RuleBase" id="RU000394"/>
    </source>
</evidence>
<dbReference type="GO" id="GO:0007018">
    <property type="term" value="P:microtubule-based movement"/>
    <property type="evidence" value="ECO:0007669"/>
    <property type="project" value="InterPro"/>
</dbReference>